<dbReference type="Proteomes" id="UP000246635">
    <property type="component" value="Unassembled WGS sequence"/>
</dbReference>
<gene>
    <name evidence="1" type="ORF">DFQ01_102450</name>
</gene>
<evidence type="ECO:0000313" key="1">
    <source>
        <dbReference type="EMBL" id="PWW07551.1"/>
    </source>
</evidence>
<comment type="caution">
    <text evidence="1">The sequence shown here is derived from an EMBL/GenBank/DDBJ whole genome shotgun (WGS) entry which is preliminary data.</text>
</comment>
<proteinExistence type="predicted"/>
<dbReference type="EMBL" id="QGTQ01000002">
    <property type="protein sequence ID" value="PWW07551.1"/>
    <property type="molecule type" value="Genomic_DNA"/>
</dbReference>
<accession>A0A2V2Z1X1</accession>
<dbReference type="AlphaFoldDB" id="A0A2V2Z1X1"/>
<keyword evidence="2" id="KW-1185">Reference proteome</keyword>
<sequence length="102" mass="11594">MACVTESAVRMVLLYLGATGGQGGVWPRELTIVHRKSPELWFPLCGHATVIASLRGNLDGRKSVLLWHSWNLWGFCKKCFQGRTTQTYLHSRKNDFYLQIIA</sequence>
<name>A0A2V2Z1X1_9BACL</name>
<organism evidence="1 2">
    <name type="scientific">Paenibacillus cellulosilyticus</name>
    <dbReference type="NCBI Taxonomy" id="375489"/>
    <lineage>
        <taxon>Bacteria</taxon>
        <taxon>Bacillati</taxon>
        <taxon>Bacillota</taxon>
        <taxon>Bacilli</taxon>
        <taxon>Bacillales</taxon>
        <taxon>Paenibacillaceae</taxon>
        <taxon>Paenibacillus</taxon>
    </lineage>
</organism>
<reference evidence="1 2" key="1">
    <citation type="submission" date="2018-05" db="EMBL/GenBank/DDBJ databases">
        <title>Genomic Encyclopedia of Type Strains, Phase III (KMG-III): the genomes of soil and plant-associated and newly described type strains.</title>
        <authorList>
            <person name="Whitman W."/>
        </authorList>
    </citation>
    <scope>NUCLEOTIDE SEQUENCE [LARGE SCALE GENOMIC DNA]</scope>
    <source>
        <strain evidence="1 2">CECT 5696</strain>
    </source>
</reference>
<protein>
    <submittedName>
        <fullName evidence="1">Uncharacterized protein</fullName>
    </submittedName>
</protein>
<evidence type="ECO:0000313" key="2">
    <source>
        <dbReference type="Proteomes" id="UP000246635"/>
    </source>
</evidence>